<dbReference type="Gene3D" id="3.10.450.50">
    <property type="match status" value="1"/>
</dbReference>
<feature type="domain" description="SnoaL-like" evidence="1">
    <location>
        <begin position="6"/>
        <end position="138"/>
    </location>
</feature>
<reference evidence="2" key="1">
    <citation type="submission" date="2020-03" db="EMBL/GenBank/DDBJ databases">
        <title>Draft Genome Sequence of Cylindrodendrum hubeiense.</title>
        <authorList>
            <person name="Buettner E."/>
            <person name="Kellner H."/>
        </authorList>
    </citation>
    <scope>NUCLEOTIDE SEQUENCE</scope>
    <source>
        <strain evidence="2">IHI 201604</strain>
    </source>
</reference>
<sequence>MAPSQEAMEIITRKKQQYCRFADSNQWHEFDNIMMPDFTAEFFNAEGEIHVENNTEYRFASLEEWRGYFSKAFEQLQTIHIVSPAEFEEVSPDEIKAIFTVLYHAGTKSDTGMHGTGGGHYHEIWKRKGDDWFMQSMKMNRLYWKVLA</sequence>
<dbReference type="EMBL" id="JAANBB010000001">
    <property type="protein sequence ID" value="KAF7558195.1"/>
    <property type="molecule type" value="Genomic_DNA"/>
</dbReference>
<dbReference type="OrthoDB" id="4456362at2759"/>
<dbReference type="InterPro" id="IPR032710">
    <property type="entry name" value="NTF2-like_dom_sf"/>
</dbReference>
<dbReference type="Proteomes" id="UP000722485">
    <property type="component" value="Unassembled WGS sequence"/>
</dbReference>
<gene>
    <name evidence="2" type="ORF">G7Z17_g17</name>
</gene>
<keyword evidence="3" id="KW-1185">Reference proteome</keyword>
<evidence type="ECO:0000313" key="3">
    <source>
        <dbReference type="Proteomes" id="UP000722485"/>
    </source>
</evidence>
<evidence type="ECO:0000259" key="1">
    <source>
        <dbReference type="Pfam" id="PF13577"/>
    </source>
</evidence>
<dbReference type="AlphaFoldDB" id="A0A9P5LDN3"/>
<accession>A0A9P5LDN3</accession>
<comment type="caution">
    <text evidence="2">The sequence shown here is derived from an EMBL/GenBank/DDBJ whole genome shotgun (WGS) entry which is preliminary data.</text>
</comment>
<name>A0A9P5LDN3_9HYPO</name>
<evidence type="ECO:0000313" key="2">
    <source>
        <dbReference type="EMBL" id="KAF7558195.1"/>
    </source>
</evidence>
<protein>
    <recommendedName>
        <fullName evidence="1">SnoaL-like domain-containing protein</fullName>
    </recommendedName>
</protein>
<dbReference type="SUPFAM" id="SSF54427">
    <property type="entry name" value="NTF2-like"/>
    <property type="match status" value="1"/>
</dbReference>
<organism evidence="2 3">
    <name type="scientific">Cylindrodendrum hubeiense</name>
    <dbReference type="NCBI Taxonomy" id="595255"/>
    <lineage>
        <taxon>Eukaryota</taxon>
        <taxon>Fungi</taxon>
        <taxon>Dikarya</taxon>
        <taxon>Ascomycota</taxon>
        <taxon>Pezizomycotina</taxon>
        <taxon>Sordariomycetes</taxon>
        <taxon>Hypocreomycetidae</taxon>
        <taxon>Hypocreales</taxon>
        <taxon>Nectriaceae</taxon>
        <taxon>Cylindrodendrum</taxon>
    </lineage>
</organism>
<dbReference type="Pfam" id="PF13577">
    <property type="entry name" value="SnoaL_4"/>
    <property type="match status" value="1"/>
</dbReference>
<proteinExistence type="predicted"/>
<dbReference type="InterPro" id="IPR037401">
    <property type="entry name" value="SnoaL-like"/>
</dbReference>